<dbReference type="EMBL" id="QXFV01001804">
    <property type="protein sequence ID" value="KAE8998068.1"/>
    <property type="molecule type" value="Genomic_DNA"/>
</dbReference>
<sequence>MVVVPRRCPRTPPPKSSPKPHTREERRRVLDAYSSGGDWRAVASHNGFPRTTAERLVRTGRVEDLPRGGARATKVTPEIKATLELWLDECCTYTLSTLRTMVMCEFNVLLSEATISRHLVGMFLRSNRLVSPTTCNSEVNKEKRKAFAEALTKRTRGRAKKGKRAVEKLPPSKEGNLQIQCAVSSAFGVVAYRTHRGSIKMDTNAAFVEALYTEIKEADVYKNDFADKKIVVVFDNAPAHSQTEVLVPGHDDLVLLRLGPYSPMCNTIENCFSALKAHIKQYLALMRDEMNRPRTQPTSSGPRISKTEARMHLLERAVHVSMPRITQVMVQRMKLHAAKFVVAAIRMEDMKYGE</sequence>
<evidence type="ECO:0000313" key="3">
    <source>
        <dbReference type="EMBL" id="KAE8998068.1"/>
    </source>
</evidence>
<dbReference type="InterPro" id="IPR038717">
    <property type="entry name" value="Tc1-like_DDE_dom"/>
</dbReference>
<accession>A0A6A3JXS7</accession>
<dbReference type="SUPFAM" id="SSF46689">
    <property type="entry name" value="Homeodomain-like"/>
    <property type="match status" value="1"/>
</dbReference>
<dbReference type="AlphaFoldDB" id="A0A6A3JXS7"/>
<reference evidence="3 4" key="1">
    <citation type="submission" date="2018-09" db="EMBL/GenBank/DDBJ databases">
        <title>Genomic investigation of the strawberry pathogen Phytophthora fragariae indicates pathogenicity is determined by transcriptional variation in three key races.</title>
        <authorList>
            <person name="Adams T.M."/>
            <person name="Armitage A.D."/>
            <person name="Sobczyk M.K."/>
            <person name="Bates H.J."/>
            <person name="Dunwell J.M."/>
            <person name="Nellist C.F."/>
            <person name="Harrison R.J."/>
        </authorList>
    </citation>
    <scope>NUCLEOTIDE SEQUENCE [LARGE SCALE GENOMIC DNA]</scope>
    <source>
        <strain evidence="3 4">SCRP249</strain>
    </source>
</reference>
<gene>
    <name evidence="3" type="ORF">PR001_g19421</name>
</gene>
<proteinExistence type="predicted"/>
<dbReference type="InterPro" id="IPR036397">
    <property type="entry name" value="RNaseH_sf"/>
</dbReference>
<comment type="caution">
    <text evidence="3">The sequence shown here is derived from an EMBL/GenBank/DDBJ whole genome shotgun (WGS) entry which is preliminary data.</text>
</comment>
<dbReference type="Pfam" id="PF13358">
    <property type="entry name" value="DDE_3"/>
    <property type="match status" value="1"/>
</dbReference>
<evidence type="ECO:0000256" key="1">
    <source>
        <dbReference type="SAM" id="MobiDB-lite"/>
    </source>
</evidence>
<organism evidence="3 4">
    <name type="scientific">Phytophthora rubi</name>
    <dbReference type="NCBI Taxonomy" id="129364"/>
    <lineage>
        <taxon>Eukaryota</taxon>
        <taxon>Sar</taxon>
        <taxon>Stramenopiles</taxon>
        <taxon>Oomycota</taxon>
        <taxon>Peronosporomycetes</taxon>
        <taxon>Peronosporales</taxon>
        <taxon>Peronosporaceae</taxon>
        <taxon>Phytophthora</taxon>
    </lineage>
</organism>
<evidence type="ECO:0000259" key="2">
    <source>
        <dbReference type="Pfam" id="PF13358"/>
    </source>
</evidence>
<feature type="region of interest" description="Disordered" evidence="1">
    <location>
        <begin position="1"/>
        <end position="26"/>
    </location>
</feature>
<dbReference type="PANTHER" id="PTHR46564:SF1">
    <property type="entry name" value="TRANSPOSASE"/>
    <property type="match status" value="1"/>
</dbReference>
<evidence type="ECO:0000313" key="4">
    <source>
        <dbReference type="Proteomes" id="UP000429607"/>
    </source>
</evidence>
<name>A0A6A3JXS7_9STRA</name>
<protein>
    <recommendedName>
        <fullName evidence="2">Tc1-like transposase DDE domain-containing protein</fullName>
    </recommendedName>
</protein>
<dbReference type="PANTHER" id="PTHR46564">
    <property type="entry name" value="TRANSPOSASE"/>
    <property type="match status" value="1"/>
</dbReference>
<dbReference type="Proteomes" id="UP000429607">
    <property type="component" value="Unassembled WGS sequence"/>
</dbReference>
<dbReference type="Gene3D" id="3.30.420.10">
    <property type="entry name" value="Ribonuclease H-like superfamily/Ribonuclease H"/>
    <property type="match status" value="1"/>
</dbReference>
<dbReference type="GO" id="GO:0003676">
    <property type="term" value="F:nucleic acid binding"/>
    <property type="evidence" value="ECO:0007669"/>
    <property type="project" value="InterPro"/>
</dbReference>
<feature type="domain" description="Tc1-like transposase DDE" evidence="2">
    <location>
        <begin position="152"/>
        <end position="281"/>
    </location>
</feature>
<dbReference type="InterPro" id="IPR009057">
    <property type="entry name" value="Homeodomain-like_sf"/>
</dbReference>